<dbReference type="GO" id="GO:0006355">
    <property type="term" value="P:regulation of DNA-templated transcription"/>
    <property type="evidence" value="ECO:0007669"/>
    <property type="project" value="InterPro"/>
</dbReference>
<dbReference type="RefSeq" id="WP_075628052.1">
    <property type="nucleotide sequence ID" value="NZ_FOAM01000024.1"/>
</dbReference>
<dbReference type="Gene3D" id="1.10.10.10">
    <property type="entry name" value="Winged helix-like DNA-binding domain superfamily/Winged helix DNA-binding domain"/>
    <property type="match status" value="1"/>
</dbReference>
<keyword evidence="6" id="KW-1185">Reference proteome</keyword>
<dbReference type="InterPro" id="IPR036388">
    <property type="entry name" value="WH-like_DNA-bd_sf"/>
</dbReference>
<feature type="domain" description="HTH luxR-type" evidence="4">
    <location>
        <begin position="171"/>
        <end position="236"/>
    </location>
</feature>
<dbReference type="Pfam" id="PF03472">
    <property type="entry name" value="Autoind_bind"/>
    <property type="match status" value="1"/>
</dbReference>
<comment type="caution">
    <text evidence="5">The sequence shown here is derived from an EMBL/GenBank/DDBJ whole genome shotgun (WGS) entry which is preliminary data.</text>
</comment>
<dbReference type="Pfam" id="PF00196">
    <property type="entry name" value="GerE"/>
    <property type="match status" value="1"/>
</dbReference>
<sequence length="254" mass="28396">MDRRQRSETICDDISRSDDQRDLDQALLHIRARLGVDHATFLGATAGGQVFSFISTYPKMWIEEYRRRNYLDVDPTVQLMDTALLPVDWGDLRRDGRADTAFFDDACSFGIGTQGISAPTRGPFGQRGLFTLTSSLATAEWEVLKASIIYDMPAISLHLHERIFALTSELKALQTQPLSRREKQCLQMLAGGKIPKQISAKLFISESAVRHYLQSAKRKLCAATTCEAVARAGAHGIIYNLDFEFQATSVSRAY</sequence>
<dbReference type="CDD" id="cd06170">
    <property type="entry name" value="LuxR_C_like"/>
    <property type="match status" value="1"/>
</dbReference>
<dbReference type="Gene3D" id="3.30.450.80">
    <property type="entry name" value="Transcription factor LuxR-like, autoinducer-binding domain"/>
    <property type="match status" value="1"/>
</dbReference>
<gene>
    <name evidence="5" type="ORF">BJF93_11290</name>
</gene>
<keyword evidence="1" id="KW-0805">Transcription regulation</keyword>
<proteinExistence type="predicted"/>
<dbReference type="PRINTS" id="PR00038">
    <property type="entry name" value="HTHLUXR"/>
</dbReference>
<accession>A0A1Q9AW30</accession>
<dbReference type="EMBL" id="MKIP01000050">
    <property type="protein sequence ID" value="OLP59649.1"/>
    <property type="molecule type" value="Genomic_DNA"/>
</dbReference>
<dbReference type="SUPFAM" id="SSF46894">
    <property type="entry name" value="C-terminal effector domain of the bipartite response regulators"/>
    <property type="match status" value="1"/>
</dbReference>
<dbReference type="InterPro" id="IPR036693">
    <property type="entry name" value="TF_LuxR_autoind-bd_dom_sf"/>
</dbReference>
<organism evidence="5 6">
    <name type="scientific">Xaviernesmea oryzae</name>
    <dbReference type="NCBI Taxonomy" id="464029"/>
    <lineage>
        <taxon>Bacteria</taxon>
        <taxon>Pseudomonadati</taxon>
        <taxon>Pseudomonadota</taxon>
        <taxon>Alphaproteobacteria</taxon>
        <taxon>Hyphomicrobiales</taxon>
        <taxon>Rhizobiaceae</taxon>
        <taxon>Rhizobium/Agrobacterium group</taxon>
        <taxon>Xaviernesmea</taxon>
    </lineage>
</organism>
<dbReference type="PANTHER" id="PTHR44688">
    <property type="entry name" value="DNA-BINDING TRANSCRIPTIONAL ACTIVATOR DEVR_DOSR"/>
    <property type="match status" value="1"/>
</dbReference>
<evidence type="ECO:0000313" key="6">
    <source>
        <dbReference type="Proteomes" id="UP000186364"/>
    </source>
</evidence>
<dbReference type="SMART" id="SM00421">
    <property type="entry name" value="HTH_LUXR"/>
    <property type="match status" value="1"/>
</dbReference>
<name>A0A1Q9AW30_9HYPH</name>
<evidence type="ECO:0000313" key="5">
    <source>
        <dbReference type="EMBL" id="OLP59649.1"/>
    </source>
</evidence>
<keyword evidence="3" id="KW-0804">Transcription</keyword>
<evidence type="ECO:0000259" key="4">
    <source>
        <dbReference type="PROSITE" id="PS50043"/>
    </source>
</evidence>
<dbReference type="Proteomes" id="UP000186364">
    <property type="component" value="Unassembled WGS sequence"/>
</dbReference>
<dbReference type="InterPro" id="IPR016032">
    <property type="entry name" value="Sig_transdc_resp-reg_C-effctor"/>
</dbReference>
<dbReference type="PANTHER" id="PTHR44688:SF16">
    <property type="entry name" value="DNA-BINDING TRANSCRIPTIONAL ACTIVATOR DEVR_DOSR"/>
    <property type="match status" value="1"/>
</dbReference>
<keyword evidence="2" id="KW-0238">DNA-binding</keyword>
<dbReference type="PROSITE" id="PS50043">
    <property type="entry name" value="HTH_LUXR_2"/>
    <property type="match status" value="1"/>
</dbReference>
<reference evidence="5 6" key="1">
    <citation type="submission" date="2016-09" db="EMBL/GenBank/DDBJ databases">
        <title>Rhizobium sp. nov., a novel species isolated from the rice rhizosphere.</title>
        <authorList>
            <person name="Zhao J."/>
            <person name="Zhang X."/>
        </authorList>
    </citation>
    <scope>NUCLEOTIDE SEQUENCE [LARGE SCALE GENOMIC DNA]</scope>
    <source>
        <strain evidence="5 6">1.7048</strain>
    </source>
</reference>
<dbReference type="GO" id="GO:0003677">
    <property type="term" value="F:DNA binding"/>
    <property type="evidence" value="ECO:0007669"/>
    <property type="project" value="UniProtKB-KW"/>
</dbReference>
<evidence type="ECO:0000256" key="1">
    <source>
        <dbReference type="ARBA" id="ARBA00023015"/>
    </source>
</evidence>
<dbReference type="AlphaFoldDB" id="A0A1Q9AW30"/>
<dbReference type="InterPro" id="IPR000792">
    <property type="entry name" value="Tscrpt_reg_LuxR_C"/>
</dbReference>
<dbReference type="InterPro" id="IPR005143">
    <property type="entry name" value="TF_LuxR_autoind-bd_dom"/>
</dbReference>
<protein>
    <recommendedName>
        <fullName evidence="4">HTH luxR-type domain-containing protein</fullName>
    </recommendedName>
</protein>
<dbReference type="SUPFAM" id="SSF75516">
    <property type="entry name" value="Pheromone-binding domain of LuxR-like quorum-sensing transcription factors"/>
    <property type="match status" value="1"/>
</dbReference>
<evidence type="ECO:0000256" key="2">
    <source>
        <dbReference type="ARBA" id="ARBA00023125"/>
    </source>
</evidence>
<evidence type="ECO:0000256" key="3">
    <source>
        <dbReference type="ARBA" id="ARBA00023163"/>
    </source>
</evidence>